<dbReference type="PRINTS" id="PR00081">
    <property type="entry name" value="GDHRDH"/>
</dbReference>
<dbReference type="Proteomes" id="UP000198341">
    <property type="component" value="Chromosome 15"/>
</dbReference>
<keyword evidence="2" id="KW-0560">Oxidoreductase</keyword>
<keyword evidence="5" id="KW-1185">Reference proteome</keyword>
<comment type="similarity">
    <text evidence="1 3">Belongs to the short-chain dehydrogenases/reductases (SDR) family.</text>
</comment>
<dbReference type="OrthoDB" id="191139at2759"/>
<dbReference type="GeneID" id="19011580"/>
<dbReference type="CDD" id="cd05327">
    <property type="entry name" value="retinol-DH_like_SDR_c_like"/>
    <property type="match status" value="1"/>
</dbReference>
<dbReference type="InterPro" id="IPR002347">
    <property type="entry name" value="SDR_fam"/>
</dbReference>
<dbReference type="GO" id="GO:0016491">
    <property type="term" value="F:oxidoreductase activity"/>
    <property type="evidence" value="ECO:0007669"/>
    <property type="project" value="UniProtKB-KW"/>
</dbReference>
<dbReference type="Gene3D" id="3.40.50.720">
    <property type="entry name" value="NAD(P)-binding Rossmann-like Domain"/>
    <property type="match status" value="1"/>
</dbReference>
<dbReference type="KEGG" id="bpg:Bathy15g02030"/>
<evidence type="ECO:0000256" key="1">
    <source>
        <dbReference type="ARBA" id="ARBA00006484"/>
    </source>
</evidence>
<dbReference type="EMBL" id="FO082264">
    <property type="protein sequence ID" value="CCO20045.1"/>
    <property type="molecule type" value="Genomic_DNA"/>
</dbReference>
<dbReference type="InterPro" id="IPR036291">
    <property type="entry name" value="NAD(P)-bd_dom_sf"/>
</dbReference>
<name>K8F5F4_9CHLO</name>
<dbReference type="PANTHER" id="PTHR24320">
    <property type="entry name" value="RETINOL DEHYDROGENASE"/>
    <property type="match status" value="1"/>
</dbReference>
<dbReference type="PRINTS" id="PR00080">
    <property type="entry name" value="SDRFAMILY"/>
</dbReference>
<protein>
    <submittedName>
        <fullName evidence="4">Short chain dehydrogenase</fullName>
    </submittedName>
</protein>
<organism evidence="4 5">
    <name type="scientific">Bathycoccus prasinos</name>
    <dbReference type="NCBI Taxonomy" id="41875"/>
    <lineage>
        <taxon>Eukaryota</taxon>
        <taxon>Viridiplantae</taxon>
        <taxon>Chlorophyta</taxon>
        <taxon>Mamiellophyceae</taxon>
        <taxon>Mamiellales</taxon>
        <taxon>Bathycoccaceae</taxon>
        <taxon>Bathycoccus</taxon>
    </lineage>
</organism>
<evidence type="ECO:0000256" key="3">
    <source>
        <dbReference type="RuleBase" id="RU000363"/>
    </source>
</evidence>
<dbReference type="AlphaFoldDB" id="K8F5F4"/>
<accession>K8F5F4</accession>
<dbReference type="eggNOG" id="KOG1208">
    <property type="taxonomic scope" value="Eukaryota"/>
</dbReference>
<proteinExistence type="inferred from homology"/>
<dbReference type="RefSeq" id="XP_007508959.1">
    <property type="nucleotide sequence ID" value="XM_007508897.1"/>
</dbReference>
<dbReference type="SUPFAM" id="SSF51735">
    <property type="entry name" value="NAD(P)-binding Rossmann-fold domains"/>
    <property type="match status" value="1"/>
</dbReference>
<gene>
    <name evidence="4" type="ordered locus">Bathy15g02030</name>
</gene>
<dbReference type="Pfam" id="PF00106">
    <property type="entry name" value="adh_short"/>
    <property type="match status" value="1"/>
</dbReference>
<dbReference type="PANTHER" id="PTHR24320:SF148">
    <property type="entry name" value="NAD(P)-BINDING ROSSMANN-FOLD SUPERFAMILY PROTEIN"/>
    <property type="match status" value="1"/>
</dbReference>
<dbReference type="STRING" id="41875.K8F5F4"/>
<evidence type="ECO:0000313" key="4">
    <source>
        <dbReference type="EMBL" id="CCO20045.1"/>
    </source>
</evidence>
<evidence type="ECO:0000256" key="2">
    <source>
        <dbReference type="ARBA" id="ARBA00023002"/>
    </source>
</evidence>
<evidence type="ECO:0000313" key="5">
    <source>
        <dbReference type="Proteomes" id="UP000198341"/>
    </source>
</evidence>
<sequence>MSSSSISDAETSSTTNTNKNKNTKRVVVITGGNTGLGCISAQEIARLSMNADDENGGKEKEFSYSVVIACRSIERGQKAMRDIGLFLDEGKEGETNPVVDVMECDLSSFKSTRAFAEKFKSKYDRLDVLMNNAGVMALPEKTLTEDANELQMQTNHFSHFALTRELLPLMLETEKRYPERKPRVVNVASIAHEWGFVDFFNLNSEGVFGYPGWGWITYGRTKMANVLFTYELQRKLRKIGSKIQAYCVHPGVVDTELQRNLPIDWYVNLREAGRLINPPEGARGQIFVATSEALENDEGGKYSSELSNEGKPGEHAFRSSNAFSLDQENWAKLWKESERIIGATYDDVFHPGDI</sequence>
<reference evidence="4 5" key="1">
    <citation type="submission" date="2011-10" db="EMBL/GenBank/DDBJ databases">
        <authorList>
            <person name="Genoscope - CEA"/>
        </authorList>
    </citation>
    <scope>NUCLEOTIDE SEQUENCE [LARGE SCALE GENOMIC DNA]</scope>
    <source>
        <strain evidence="4 5">RCC 1105</strain>
    </source>
</reference>